<dbReference type="RefSeq" id="WP_102951763.1">
    <property type="nucleotide sequence ID" value="NZ_CP024847.1"/>
</dbReference>
<accession>A0A2I7N7R1</accession>
<dbReference type="Proteomes" id="UP000236655">
    <property type="component" value="Chromosome"/>
</dbReference>
<dbReference type="PANTHER" id="PTHR31048">
    <property type="entry name" value="OS03G0233200 PROTEIN"/>
    <property type="match status" value="1"/>
</dbReference>
<evidence type="ECO:0000313" key="2">
    <source>
        <dbReference type="EMBL" id="AUR52470.1"/>
    </source>
</evidence>
<reference evidence="3" key="1">
    <citation type="submission" date="2017-11" db="EMBL/GenBank/DDBJ databases">
        <authorList>
            <person name="Chan K.G."/>
            <person name="Lee L.S."/>
        </authorList>
    </citation>
    <scope>NUCLEOTIDE SEQUENCE [LARGE SCALE GENOMIC DNA]</scope>
    <source>
        <strain evidence="3">DSM 100970</strain>
    </source>
</reference>
<keyword evidence="1" id="KW-0732">Signal</keyword>
<dbReference type="Pfam" id="PF00314">
    <property type="entry name" value="Thaumatin"/>
    <property type="match status" value="1"/>
</dbReference>
<dbReference type="PROSITE" id="PS51367">
    <property type="entry name" value="THAUMATIN_2"/>
    <property type="match status" value="1"/>
</dbReference>
<dbReference type="OrthoDB" id="7061668at2"/>
<organism evidence="2 3">
    <name type="scientific">Aquella oligotrophica</name>
    <dbReference type="NCBI Taxonomy" id="2067065"/>
    <lineage>
        <taxon>Bacteria</taxon>
        <taxon>Pseudomonadati</taxon>
        <taxon>Pseudomonadota</taxon>
        <taxon>Betaproteobacteria</taxon>
        <taxon>Neisseriales</taxon>
        <taxon>Neisseriaceae</taxon>
        <taxon>Aquella</taxon>
    </lineage>
</organism>
<keyword evidence="3" id="KW-1185">Reference proteome</keyword>
<dbReference type="InterPro" id="IPR001938">
    <property type="entry name" value="Thaumatin"/>
</dbReference>
<dbReference type="InterPro" id="IPR037176">
    <property type="entry name" value="Osmotin/thaumatin-like_sf"/>
</dbReference>
<feature type="signal peptide" evidence="1">
    <location>
        <begin position="1"/>
        <end position="23"/>
    </location>
</feature>
<sequence>MNNKKLIWAMTAYIAGVSSLLVGCSGGNSSSSSGNTGLVFNTNAITVTNGSSGELFLTLQESGISGLKVAINSSNTGVASVTPGECILSSESNGPNSCEILVNGLSNGTANITATAAGFNVTPVNATVQSNTIQGSLSFSKNSESIALGSTNYVYLSLNGSSGVSNLVVTLASTKPSVAKPEEQTCVLSSGINRKCEVTIDGIAIGNADITATATGYTSPTPMLANVESTANAGTISFSNTAIYTSPGSSSEVLLTLNDSSGVSDLHVGLKTTNHAIAQVSPESCVLSSGKHAVRSCTLQVSGLESGTTTLNATATGYSITPASVYVESTSYARTFTIQNNCESTIWVGSTGGSTDSLKADGTDSGSTACGTSNPGTVCPSGSSCTNAGKAGWICYFNPLQNSGNNYAIAPKSSIILGVPSTSYDPGNDFVWSGNMFARQLCDANGKCVVANCNTVNGGTDMTCTTGAQPPVTLAEITMLRKNPDSYDISIENGLNVGASFGPNNTTYSSSQTPFSCGIAGSTSSATSGGTTINASPWTFNPSGVEPNGSPITAPYFTWVSGDGTGTPCSDSSSCSNGDSCGYTESAVLSVNPVGNVPPPANYNLTCGKKLGYWSAAQIWFFNQNTATNLAPFGFSQTNGNSPYNNATLYACATPPLYSGYSLSSGQTTLNTCGATDWKNIATLAPGYSVQESNPNWLAVVLPNITWTKQGCPSCYTYPYDDASSSFTCDNVTPGSVTPNSTNYTVTFCPNN</sequence>
<dbReference type="AlphaFoldDB" id="A0A2I7N7R1"/>
<protein>
    <submittedName>
        <fullName evidence="2">Uncharacterized protein</fullName>
    </submittedName>
</protein>
<gene>
    <name evidence="2" type="ORF">CUN60_09225</name>
</gene>
<dbReference type="Gene3D" id="2.60.40.1080">
    <property type="match status" value="1"/>
</dbReference>
<evidence type="ECO:0000256" key="1">
    <source>
        <dbReference type="SAM" id="SignalP"/>
    </source>
</evidence>
<feature type="chain" id="PRO_5014326639" evidence="1">
    <location>
        <begin position="24"/>
        <end position="752"/>
    </location>
</feature>
<name>A0A2I7N7R1_9NEIS</name>
<dbReference type="EMBL" id="CP024847">
    <property type="protein sequence ID" value="AUR52470.1"/>
    <property type="molecule type" value="Genomic_DNA"/>
</dbReference>
<dbReference type="Gene3D" id="2.60.110.10">
    <property type="entry name" value="Thaumatin"/>
    <property type="match status" value="1"/>
</dbReference>
<dbReference type="SUPFAM" id="SSF49870">
    <property type="entry name" value="Osmotin, thaumatin-like protein"/>
    <property type="match status" value="1"/>
</dbReference>
<proteinExistence type="predicted"/>
<dbReference type="KEGG" id="nba:CUN60_09225"/>
<dbReference type="PROSITE" id="PS51257">
    <property type="entry name" value="PROKAR_LIPOPROTEIN"/>
    <property type="match status" value="1"/>
</dbReference>
<evidence type="ECO:0000313" key="3">
    <source>
        <dbReference type="Proteomes" id="UP000236655"/>
    </source>
</evidence>